<dbReference type="OrthoDB" id="5976022at2759"/>
<dbReference type="PANTHER" id="PTHR46546:SF4">
    <property type="entry name" value="SHEWANELLA-LIKE PROTEIN PHOSPHATASE 1"/>
    <property type="match status" value="1"/>
</dbReference>
<comment type="caution">
    <text evidence="3">The sequence shown here is derived from an EMBL/GenBank/DDBJ whole genome shotgun (WGS) entry which is preliminary data.</text>
</comment>
<evidence type="ECO:0000256" key="1">
    <source>
        <dbReference type="SAM" id="Phobius"/>
    </source>
</evidence>
<dbReference type="EMBL" id="WHVB01000002">
    <property type="protein sequence ID" value="KAF8486040.1"/>
    <property type="molecule type" value="Genomic_DNA"/>
</dbReference>
<accession>A0A9P5N4T9</accession>
<name>A0A9P5N4T9_9AGAM</name>
<reference evidence="3" key="1">
    <citation type="submission" date="2019-10" db="EMBL/GenBank/DDBJ databases">
        <authorList>
            <consortium name="DOE Joint Genome Institute"/>
            <person name="Kuo A."/>
            <person name="Miyauchi S."/>
            <person name="Kiss E."/>
            <person name="Drula E."/>
            <person name="Kohler A."/>
            <person name="Sanchez-Garcia M."/>
            <person name="Andreopoulos B."/>
            <person name="Barry K.W."/>
            <person name="Bonito G."/>
            <person name="Buee M."/>
            <person name="Carver A."/>
            <person name="Chen C."/>
            <person name="Cichocki N."/>
            <person name="Clum A."/>
            <person name="Culley D."/>
            <person name="Crous P.W."/>
            <person name="Fauchery L."/>
            <person name="Girlanda M."/>
            <person name="Hayes R."/>
            <person name="Keri Z."/>
            <person name="LaButti K."/>
            <person name="Lipzen A."/>
            <person name="Lombard V."/>
            <person name="Magnuson J."/>
            <person name="Maillard F."/>
            <person name="Morin E."/>
            <person name="Murat C."/>
            <person name="Nolan M."/>
            <person name="Ohm R."/>
            <person name="Pangilinan J."/>
            <person name="Pereira M."/>
            <person name="Perotto S."/>
            <person name="Peter M."/>
            <person name="Riley R."/>
            <person name="Sitrit Y."/>
            <person name="Stielow B."/>
            <person name="Szollosi G."/>
            <person name="Zifcakova L."/>
            <person name="Stursova M."/>
            <person name="Spatafora J.W."/>
            <person name="Tedersoo L."/>
            <person name="Vaario L.-M."/>
            <person name="Yamada A."/>
            <person name="Yan M."/>
            <person name="Wang P."/>
            <person name="Xu J."/>
            <person name="Bruns T."/>
            <person name="Baldrian P."/>
            <person name="Vilgalys R."/>
            <person name="Henrissat B."/>
            <person name="Grigoriev I.V."/>
            <person name="Hibbett D."/>
            <person name="Nagy L.G."/>
            <person name="Martin F.M."/>
        </authorList>
    </citation>
    <scope>NUCLEOTIDE SEQUENCE</scope>
    <source>
        <strain evidence="3">Prilba</strain>
    </source>
</reference>
<feature type="domain" description="Calcineurin-like phosphoesterase" evidence="2">
    <location>
        <begin position="45"/>
        <end position="219"/>
    </location>
</feature>
<evidence type="ECO:0000313" key="4">
    <source>
        <dbReference type="Proteomes" id="UP000759537"/>
    </source>
</evidence>
<dbReference type="SUPFAM" id="SSF56300">
    <property type="entry name" value="Metallo-dependent phosphatases"/>
    <property type="match status" value="1"/>
</dbReference>
<gene>
    <name evidence="3" type="ORF">DFH94DRAFT_688408</name>
</gene>
<feature type="transmembrane region" description="Helical" evidence="1">
    <location>
        <begin position="6"/>
        <end position="25"/>
    </location>
</feature>
<sequence length="383" mass="42691">MPNFHQALGIIISFATLFYLALYLLDPLRSSLGYAPRRHIQHSTRIVAVGDLHGDIGNAQKVLEMARVVDSDGMWSGEVDVFVQTGDIIDRGDDTIKLFGWMEDLRSQAQRAGGQMLSHLGNHEWMNAIGDWRYVYESEVKTFGGITARQAMISTGRIGRAWAANYTTASRLPLHPILGAPNEDFPPRARSAAGRLPTPLSHAAYSFVHGGLSPNYTRLSPFPSAINAIGRSLLRKLQHRVQPRPHPPHPYPGLPSRATPEEHTFYGSGGPLWYRGWALDDKEKVCREVDSVLEKTGTRRMIMGHTPDFEEIVSRCNGKIIIIDTGISHAYGGALSALSVEYTLKDVRSSSSYKWREKEVVKAVYVNRTVVLVDEERDIFGDI</sequence>
<evidence type="ECO:0000313" key="3">
    <source>
        <dbReference type="EMBL" id="KAF8486040.1"/>
    </source>
</evidence>
<dbReference type="AlphaFoldDB" id="A0A9P5N4T9"/>
<dbReference type="Proteomes" id="UP000759537">
    <property type="component" value="Unassembled WGS sequence"/>
</dbReference>
<dbReference type="Gene3D" id="3.60.21.10">
    <property type="match status" value="1"/>
</dbReference>
<dbReference type="InterPro" id="IPR029052">
    <property type="entry name" value="Metallo-depent_PP-like"/>
</dbReference>
<keyword evidence="1" id="KW-0812">Transmembrane</keyword>
<dbReference type="InterPro" id="IPR004843">
    <property type="entry name" value="Calcineurin-like_PHP"/>
</dbReference>
<keyword evidence="1" id="KW-0472">Membrane</keyword>
<proteinExistence type="predicted"/>
<reference evidence="3" key="2">
    <citation type="journal article" date="2020" name="Nat. Commun.">
        <title>Large-scale genome sequencing of mycorrhizal fungi provides insights into the early evolution of symbiotic traits.</title>
        <authorList>
            <person name="Miyauchi S."/>
            <person name="Kiss E."/>
            <person name="Kuo A."/>
            <person name="Drula E."/>
            <person name="Kohler A."/>
            <person name="Sanchez-Garcia M."/>
            <person name="Morin E."/>
            <person name="Andreopoulos B."/>
            <person name="Barry K.W."/>
            <person name="Bonito G."/>
            <person name="Buee M."/>
            <person name="Carver A."/>
            <person name="Chen C."/>
            <person name="Cichocki N."/>
            <person name="Clum A."/>
            <person name="Culley D."/>
            <person name="Crous P.W."/>
            <person name="Fauchery L."/>
            <person name="Girlanda M."/>
            <person name="Hayes R.D."/>
            <person name="Keri Z."/>
            <person name="LaButti K."/>
            <person name="Lipzen A."/>
            <person name="Lombard V."/>
            <person name="Magnuson J."/>
            <person name="Maillard F."/>
            <person name="Murat C."/>
            <person name="Nolan M."/>
            <person name="Ohm R.A."/>
            <person name="Pangilinan J."/>
            <person name="Pereira M.F."/>
            <person name="Perotto S."/>
            <person name="Peter M."/>
            <person name="Pfister S."/>
            <person name="Riley R."/>
            <person name="Sitrit Y."/>
            <person name="Stielow J.B."/>
            <person name="Szollosi G."/>
            <person name="Zifcakova L."/>
            <person name="Stursova M."/>
            <person name="Spatafora J.W."/>
            <person name="Tedersoo L."/>
            <person name="Vaario L.M."/>
            <person name="Yamada A."/>
            <person name="Yan M."/>
            <person name="Wang P."/>
            <person name="Xu J."/>
            <person name="Bruns T."/>
            <person name="Baldrian P."/>
            <person name="Vilgalys R."/>
            <person name="Dunand C."/>
            <person name="Henrissat B."/>
            <person name="Grigoriev I.V."/>
            <person name="Hibbett D."/>
            <person name="Nagy L.G."/>
            <person name="Martin F.M."/>
        </authorList>
    </citation>
    <scope>NUCLEOTIDE SEQUENCE</scope>
    <source>
        <strain evidence="3">Prilba</strain>
    </source>
</reference>
<keyword evidence="1" id="KW-1133">Transmembrane helix</keyword>
<evidence type="ECO:0000259" key="2">
    <source>
        <dbReference type="Pfam" id="PF00149"/>
    </source>
</evidence>
<organism evidence="3 4">
    <name type="scientific">Russula ochroleuca</name>
    <dbReference type="NCBI Taxonomy" id="152965"/>
    <lineage>
        <taxon>Eukaryota</taxon>
        <taxon>Fungi</taxon>
        <taxon>Dikarya</taxon>
        <taxon>Basidiomycota</taxon>
        <taxon>Agaricomycotina</taxon>
        <taxon>Agaricomycetes</taxon>
        <taxon>Russulales</taxon>
        <taxon>Russulaceae</taxon>
        <taxon>Russula</taxon>
    </lineage>
</organism>
<dbReference type="Pfam" id="PF00149">
    <property type="entry name" value="Metallophos"/>
    <property type="match status" value="1"/>
</dbReference>
<dbReference type="PANTHER" id="PTHR46546">
    <property type="entry name" value="SHEWANELLA-LIKE PROTEIN PHOSPHATASE 1"/>
    <property type="match status" value="1"/>
</dbReference>
<keyword evidence="4" id="KW-1185">Reference proteome</keyword>
<dbReference type="GO" id="GO:0016787">
    <property type="term" value="F:hydrolase activity"/>
    <property type="evidence" value="ECO:0007669"/>
    <property type="project" value="InterPro"/>
</dbReference>
<protein>
    <submittedName>
        <fullName evidence="3">Metallo-dependent phosphatase-like protein</fullName>
    </submittedName>
</protein>